<proteinExistence type="predicted"/>
<gene>
    <name evidence="2" type="ORF">SAMN05660703_3162</name>
</gene>
<dbReference type="AlphaFoldDB" id="A0A1W2CSE1"/>
<organism evidence="2 3">
    <name type="scientific">Cellulophaga tyrosinoxydans</name>
    <dbReference type="NCBI Taxonomy" id="504486"/>
    <lineage>
        <taxon>Bacteria</taxon>
        <taxon>Pseudomonadati</taxon>
        <taxon>Bacteroidota</taxon>
        <taxon>Flavobacteriia</taxon>
        <taxon>Flavobacteriales</taxon>
        <taxon>Flavobacteriaceae</taxon>
        <taxon>Cellulophaga</taxon>
    </lineage>
</organism>
<dbReference type="Proteomes" id="UP000192360">
    <property type="component" value="Unassembled WGS sequence"/>
</dbReference>
<feature type="transmembrane region" description="Helical" evidence="1">
    <location>
        <begin position="49"/>
        <end position="66"/>
    </location>
</feature>
<keyword evidence="3" id="KW-1185">Reference proteome</keyword>
<keyword evidence="1" id="KW-1133">Transmembrane helix</keyword>
<evidence type="ECO:0000313" key="2">
    <source>
        <dbReference type="EMBL" id="SMC87876.1"/>
    </source>
</evidence>
<keyword evidence="1" id="KW-0812">Transmembrane</keyword>
<dbReference type="EMBL" id="FWXO01000008">
    <property type="protein sequence ID" value="SMC87876.1"/>
    <property type="molecule type" value="Genomic_DNA"/>
</dbReference>
<name>A0A1W2CSE1_9FLAO</name>
<keyword evidence="1" id="KW-0472">Membrane</keyword>
<evidence type="ECO:0000313" key="3">
    <source>
        <dbReference type="Proteomes" id="UP000192360"/>
    </source>
</evidence>
<sequence length="75" mass="8793">MTKRKLTLIFLILILILIFLAIYSGIEFQKITTESMEWQSTRFRITDKTKIFGIGILLSILGYIILRKKISKTQK</sequence>
<evidence type="ECO:0000256" key="1">
    <source>
        <dbReference type="SAM" id="Phobius"/>
    </source>
</evidence>
<dbReference type="STRING" id="504486.SAMN05660703_3162"/>
<reference evidence="2 3" key="1">
    <citation type="submission" date="2017-04" db="EMBL/GenBank/DDBJ databases">
        <authorList>
            <person name="Afonso C.L."/>
            <person name="Miller P.J."/>
            <person name="Scott M.A."/>
            <person name="Spackman E."/>
            <person name="Goraichik I."/>
            <person name="Dimitrov K.M."/>
            <person name="Suarez D.L."/>
            <person name="Swayne D.E."/>
        </authorList>
    </citation>
    <scope>NUCLEOTIDE SEQUENCE [LARGE SCALE GENOMIC DNA]</scope>
    <source>
        <strain evidence="2 3">DSM 21164</strain>
    </source>
</reference>
<feature type="transmembrane region" description="Helical" evidence="1">
    <location>
        <begin position="7"/>
        <end position="26"/>
    </location>
</feature>
<accession>A0A1W2CSE1</accession>
<protein>
    <submittedName>
        <fullName evidence="2">Uncharacterized protein</fullName>
    </submittedName>
</protein>